<sequence>MSRIQVALHALLPLLLFFFMSPSPAQETGQETQDFSATDIAAKLSAMLGDEGNNVEIYEDSLRRLEDASKAFSPEEKDALLERLKAEETTIEQTEADFDRMIEEIQKTQELGDPDGAFVRFMNDVQLKAQDEAQAAEKDGDAEFAKSFDIMAGEFEKIRDRAIEARNKAIPAIDFLKQNKRKLIRAKKLRAFAQIATIAEEAVEKAEEQSKMVRSAASALRNALEPATPR</sequence>
<evidence type="ECO:0000256" key="1">
    <source>
        <dbReference type="SAM" id="Coils"/>
    </source>
</evidence>
<keyword evidence="1" id="KW-0175">Coiled coil</keyword>
<gene>
    <name evidence="3" type="ORF">BECKDK2373B_GA0170837_10057</name>
</gene>
<evidence type="ECO:0000313" key="3">
    <source>
        <dbReference type="EMBL" id="VFJ43264.1"/>
    </source>
</evidence>
<proteinExistence type="predicted"/>
<protein>
    <recommendedName>
        <fullName evidence="4">DUF5667 domain-containing protein</fullName>
    </recommendedName>
</protein>
<feature type="chain" id="PRO_5019379722" description="DUF5667 domain-containing protein" evidence="2">
    <location>
        <begin position="26"/>
        <end position="230"/>
    </location>
</feature>
<feature type="signal peptide" evidence="2">
    <location>
        <begin position="1"/>
        <end position="25"/>
    </location>
</feature>
<feature type="coiled-coil region" evidence="1">
    <location>
        <begin position="189"/>
        <end position="223"/>
    </location>
</feature>
<organism evidence="3">
    <name type="scientific">Candidatus Kentrum sp. DK</name>
    <dbReference type="NCBI Taxonomy" id="2126562"/>
    <lineage>
        <taxon>Bacteria</taxon>
        <taxon>Pseudomonadati</taxon>
        <taxon>Pseudomonadota</taxon>
        <taxon>Gammaproteobacteria</taxon>
        <taxon>Candidatus Kentrum</taxon>
    </lineage>
</organism>
<name>A0A450RVV3_9GAMM</name>
<evidence type="ECO:0008006" key="4">
    <source>
        <dbReference type="Google" id="ProtNLM"/>
    </source>
</evidence>
<accession>A0A450RVV3</accession>
<feature type="coiled-coil region" evidence="1">
    <location>
        <begin position="77"/>
        <end position="111"/>
    </location>
</feature>
<dbReference type="AlphaFoldDB" id="A0A450RVV3"/>
<evidence type="ECO:0000256" key="2">
    <source>
        <dbReference type="SAM" id="SignalP"/>
    </source>
</evidence>
<reference evidence="3" key="1">
    <citation type="submission" date="2019-02" db="EMBL/GenBank/DDBJ databases">
        <authorList>
            <person name="Gruber-Vodicka R. H."/>
            <person name="Seah K. B. B."/>
        </authorList>
    </citation>
    <scope>NUCLEOTIDE SEQUENCE</scope>
    <source>
        <strain evidence="3">BECK_DK47</strain>
    </source>
</reference>
<dbReference type="EMBL" id="CAADEX010000005">
    <property type="protein sequence ID" value="VFJ43264.1"/>
    <property type="molecule type" value="Genomic_DNA"/>
</dbReference>
<keyword evidence="2" id="KW-0732">Signal</keyword>